<feature type="region of interest" description="Disordered" evidence="8">
    <location>
        <begin position="1439"/>
        <end position="1462"/>
    </location>
</feature>
<comment type="caution">
    <text evidence="11">The sequence shown here is derived from an EMBL/GenBank/DDBJ whole genome shotgun (WGS) entry which is preliminary data.</text>
</comment>
<dbReference type="InterPro" id="IPR002919">
    <property type="entry name" value="TIL_dom"/>
</dbReference>
<dbReference type="Pfam" id="PF08742">
    <property type="entry name" value="C8"/>
    <property type="match status" value="3"/>
</dbReference>
<evidence type="ECO:0000256" key="2">
    <source>
        <dbReference type="ARBA" id="ARBA00022525"/>
    </source>
</evidence>
<gene>
    <name evidence="11" type="ORF">NDU88_003762</name>
</gene>
<dbReference type="EMBL" id="JANPWB010000006">
    <property type="protein sequence ID" value="KAJ1178516.1"/>
    <property type="molecule type" value="Genomic_DNA"/>
</dbReference>
<dbReference type="InterPro" id="IPR001007">
    <property type="entry name" value="VWF_dom"/>
</dbReference>
<dbReference type="InterPro" id="IPR001846">
    <property type="entry name" value="VWF_type-D"/>
</dbReference>
<dbReference type="SUPFAM" id="SSF57567">
    <property type="entry name" value="Serine protease inhibitors"/>
    <property type="match status" value="3"/>
</dbReference>
<evidence type="ECO:0000256" key="7">
    <source>
        <dbReference type="ARBA" id="ARBA00063950"/>
    </source>
</evidence>
<dbReference type="InterPro" id="IPR050780">
    <property type="entry name" value="Mucin_vWF_Thrombospondin_sf"/>
</dbReference>
<dbReference type="Pfam" id="PF01826">
    <property type="entry name" value="TIL"/>
    <property type="match status" value="3"/>
</dbReference>
<dbReference type="FunFam" id="2.10.25.10:FF:000153">
    <property type="entry name" value="MUC5B isoform 1"/>
    <property type="match status" value="1"/>
</dbReference>
<dbReference type="SMART" id="SM00214">
    <property type="entry name" value="VWC"/>
    <property type="match status" value="3"/>
</dbReference>
<feature type="domain" description="VWFD" evidence="10">
    <location>
        <begin position="78"/>
        <end position="247"/>
    </location>
</feature>
<keyword evidence="3 9" id="KW-0732">Signal</keyword>
<dbReference type="PANTHER" id="PTHR11339:SF408">
    <property type="entry name" value="MUCIN-5B"/>
    <property type="match status" value="1"/>
</dbReference>
<evidence type="ECO:0000313" key="11">
    <source>
        <dbReference type="EMBL" id="KAJ1178516.1"/>
    </source>
</evidence>
<accession>A0AAV7TPW9</accession>
<dbReference type="SMART" id="SM00215">
    <property type="entry name" value="VWC_out"/>
    <property type="match status" value="3"/>
</dbReference>
<evidence type="ECO:0000313" key="12">
    <source>
        <dbReference type="Proteomes" id="UP001066276"/>
    </source>
</evidence>
<protein>
    <recommendedName>
        <fullName evidence="10">VWFD domain-containing protein</fullName>
    </recommendedName>
</protein>
<dbReference type="FunFam" id="2.10.25.10:FF:000674">
    <property type="entry name" value="Mucin-2"/>
    <property type="match status" value="1"/>
</dbReference>
<evidence type="ECO:0000256" key="9">
    <source>
        <dbReference type="SAM" id="SignalP"/>
    </source>
</evidence>
<feature type="domain" description="VWFD" evidence="10">
    <location>
        <begin position="430"/>
        <end position="605"/>
    </location>
</feature>
<dbReference type="GO" id="GO:0005615">
    <property type="term" value="C:extracellular space"/>
    <property type="evidence" value="ECO:0007669"/>
    <property type="project" value="TreeGrafter"/>
</dbReference>
<dbReference type="Pfam" id="PF25962">
    <property type="entry name" value="TIL_OTOGL_Mucin"/>
    <property type="match status" value="1"/>
</dbReference>
<dbReference type="SMART" id="SM00216">
    <property type="entry name" value="VWD"/>
    <property type="match status" value="3"/>
</dbReference>
<proteinExistence type="predicted"/>
<comment type="subunit">
    <text evidence="7">Homomultimer; disulfide-linked. The N- and C-terminus mediate their assembly into higher order structures to form filaments. The CTCK domains of two polypeptides associate in the endoplasmic reticulum to generate intermolecularly disulfide-bonded dimers. These dimers progress to the Golgi apparatus, which is a more acidic environment than the endoplasmic reticulum. Under acidic conditions, the N-termini form non-covalent intermolecular interactions that juxtapose assemblies from different CTCK-linked dimers to produce long, disulfide-linked polymers that remain highly compact until secretion.</text>
</comment>
<dbReference type="InterPro" id="IPR058753">
    <property type="entry name" value="TIL_OTOGL_Mucin"/>
</dbReference>
<organism evidence="11 12">
    <name type="scientific">Pleurodeles waltl</name>
    <name type="common">Iberian ribbed newt</name>
    <dbReference type="NCBI Taxonomy" id="8319"/>
    <lineage>
        <taxon>Eukaryota</taxon>
        <taxon>Metazoa</taxon>
        <taxon>Chordata</taxon>
        <taxon>Craniata</taxon>
        <taxon>Vertebrata</taxon>
        <taxon>Euteleostomi</taxon>
        <taxon>Amphibia</taxon>
        <taxon>Batrachia</taxon>
        <taxon>Caudata</taxon>
        <taxon>Salamandroidea</taxon>
        <taxon>Salamandridae</taxon>
        <taxon>Pleurodelinae</taxon>
        <taxon>Pleurodeles</taxon>
    </lineage>
</organism>
<dbReference type="PANTHER" id="PTHR11339">
    <property type="entry name" value="EXTRACELLULAR MATRIX GLYCOPROTEIN RELATED"/>
    <property type="match status" value="1"/>
</dbReference>
<comment type="subcellular location">
    <subcellularLocation>
        <location evidence="1">Secreted</location>
    </subcellularLocation>
</comment>
<dbReference type="FunFam" id="2.10.25.10:FF:000414">
    <property type="entry name" value="von Willebrand factor"/>
    <property type="match status" value="1"/>
</dbReference>
<keyword evidence="2" id="KW-0964">Secreted</keyword>
<evidence type="ECO:0000256" key="6">
    <source>
        <dbReference type="ARBA" id="ARBA00023180"/>
    </source>
</evidence>
<evidence type="ECO:0000256" key="4">
    <source>
        <dbReference type="ARBA" id="ARBA00022737"/>
    </source>
</evidence>
<evidence type="ECO:0000256" key="8">
    <source>
        <dbReference type="SAM" id="MobiDB-lite"/>
    </source>
</evidence>
<keyword evidence="5" id="KW-1015">Disulfide bond</keyword>
<sequence length="1462" mass="160876">MGSGRGVPLPIWILIVAATCFQQYAHAQTEKTEEGVLQLDDPKEVFDVQQGQEASLEEIPHGGPRQITRPLITAHNDQVCSSWGNFYFKNFDGYVFHFPGTCNYLLASNCKSTYEDFNIQIQRTVVNHIPTITQVTIVIEGENILLVNGTVIVNGIVTELPYSHSGIQMDRNGLYLHMTSKHGMDLTFNEEDGIMLELDIKYANTTCGLCGNFNDIPKDEFLVNGFEMTPRQYGNLHKLNGPTEECEDLIVEPLNNCTSHMDYCESILTSSAFAACNAAVNVHPYIEACAQDMCRCNNESQSFCLCNTFAEYSRQCSHSGSTPLNWRKPDLCPITCPFNMVHEECGLPCVDTCSNSEQSALCDVHCSDGCFCPAGTVYDDITNTGCVKHDECPCTFNGKIYALGASYKTACHSCTCGGGTWACENLPCVGTCSVNGGSHISTFDEKHYNFHGDCSYVLAKDCVGNSFSVMAELRVCGKTESETCMKSISISLDGGDKTFFIKPDCTVLMNMVHAEMPIVSDGVTVFQPSSSFIIVNTNAGIQIEIEVMPLMQARIRLQPHLEGKTCGLCGNFNKDQADDFKTLSGLVEGTGASFANNWKTQSDCPNVQNIHEDPCASSVQNARYAQHHCEMLSDPSGPFEACHAFLAPEPYEMNCMFDTCNCEKTDDCMCAIISSYVRACAAKGIFLEGWRSEICGKYSEACPVTQIYTYSADTCQATCRSLSEPDNSCGVKIVPVDGCVCPQGMYREESGKCVEADDCSCYYKGSSMAPGEVVHENKAICTCLQGKVSCLGVAVKDPECKAPMMYFDCANVSVSTKGSECQKSCQTFDVECLSTHCVSGCVCPEGMVLDGKGGCIQEEACPCVHNEVEYQPGEEISVSCNTCTCKNRMWQCTDKPCFGTCTVYGDGHYITFDSKRYSFNGDCQYTLAQDYCGNSTAGTFRVITENIPCGTTGTTCSKSIRMFLGGKELILHEQHIDVVQRDSTVNIPYNVRSTGIYMVIESKHGVAIMWDKKTSMFLKLSSKFKGKICGLCGNFDSNGINDFTTRSQSVVGDVLEFGNSWKASPTCPDALEAKDPCTANPYRKAWSQKQCSIIKSSAFSTCHSQVDPSKYYEACVTDSCACDTGGDCECFCTAVASYAQACSEAGVCIHWRTPNICPLFCDFYNPDGDCEWHYKPCGAPCMKTCTNPGGKCLYELPGLEGCYPSCPEDRPYFDEQNMACIAYCGCYDNHGNLYRPGTKTFGVENCMSCTCIDNDLKCNYDLEACFCYYDGKKYKYDEEIYRTGDNLGSCFVATCAANGTINRQITECTTTAPTTTFTFSTGTTTSSHTRVPPTPTVCVHEVCSWTEWLDHSFPQSGPDGGEYETLELMKEKGEKVCETPKEVRCRAAGFPNSTLEEVGQELQGPHQHLKAQNQLQLLLPLEHNRLRAQNQPQPLAPLKHHQHLAQYQQQPLVKQEPHQHLA</sequence>
<feature type="signal peptide" evidence="9">
    <location>
        <begin position="1"/>
        <end position="27"/>
    </location>
</feature>
<keyword evidence="12" id="KW-1185">Reference proteome</keyword>
<name>A0AAV7TPW9_PLEWA</name>
<evidence type="ECO:0000256" key="1">
    <source>
        <dbReference type="ARBA" id="ARBA00004613"/>
    </source>
</evidence>
<feature type="domain" description="VWFD" evidence="10">
    <location>
        <begin position="899"/>
        <end position="1068"/>
    </location>
</feature>
<dbReference type="GO" id="GO:0031012">
    <property type="term" value="C:extracellular matrix"/>
    <property type="evidence" value="ECO:0007669"/>
    <property type="project" value="TreeGrafter"/>
</dbReference>
<reference evidence="11" key="1">
    <citation type="journal article" date="2022" name="bioRxiv">
        <title>Sequencing and chromosome-scale assembly of the giantPleurodeles waltlgenome.</title>
        <authorList>
            <person name="Brown T."/>
            <person name="Elewa A."/>
            <person name="Iarovenko S."/>
            <person name="Subramanian E."/>
            <person name="Araus A.J."/>
            <person name="Petzold A."/>
            <person name="Susuki M."/>
            <person name="Suzuki K.-i.T."/>
            <person name="Hayashi T."/>
            <person name="Toyoda A."/>
            <person name="Oliveira C."/>
            <person name="Osipova E."/>
            <person name="Leigh N.D."/>
            <person name="Simon A."/>
            <person name="Yun M.H."/>
        </authorList>
    </citation>
    <scope>NUCLEOTIDE SEQUENCE</scope>
    <source>
        <strain evidence="11">20211129_DDA</strain>
        <tissue evidence="11">Liver</tissue>
    </source>
</reference>
<keyword evidence="4" id="KW-0677">Repeat</keyword>
<dbReference type="InterPro" id="IPR014853">
    <property type="entry name" value="VWF/SSPO/ZAN-like_Cys-rich_dom"/>
</dbReference>
<dbReference type="PROSITE" id="PS51233">
    <property type="entry name" value="VWFD"/>
    <property type="match status" value="3"/>
</dbReference>
<feature type="chain" id="PRO_5044023638" description="VWFD domain-containing protein" evidence="9">
    <location>
        <begin position="28"/>
        <end position="1462"/>
    </location>
</feature>
<evidence type="ECO:0000256" key="5">
    <source>
        <dbReference type="ARBA" id="ARBA00023157"/>
    </source>
</evidence>
<keyword evidence="6" id="KW-0325">Glycoprotein</keyword>
<evidence type="ECO:0000256" key="3">
    <source>
        <dbReference type="ARBA" id="ARBA00022729"/>
    </source>
</evidence>
<dbReference type="Pfam" id="PF00094">
    <property type="entry name" value="VWD"/>
    <property type="match status" value="3"/>
</dbReference>
<dbReference type="SMART" id="SM00832">
    <property type="entry name" value="C8"/>
    <property type="match status" value="3"/>
</dbReference>
<evidence type="ECO:0000259" key="10">
    <source>
        <dbReference type="PROSITE" id="PS51233"/>
    </source>
</evidence>
<dbReference type="Proteomes" id="UP001066276">
    <property type="component" value="Chromosome 3_2"/>
</dbReference>
<dbReference type="InterPro" id="IPR036084">
    <property type="entry name" value="Ser_inhib-like_sf"/>
</dbReference>
<dbReference type="CDD" id="cd19941">
    <property type="entry name" value="TIL"/>
    <property type="match status" value="3"/>
</dbReference>
<dbReference type="Gene3D" id="2.10.25.10">
    <property type="entry name" value="Laminin"/>
    <property type="match status" value="3"/>
</dbReference>